<proteinExistence type="predicted"/>
<dbReference type="InParanoid" id="G0MH03"/>
<dbReference type="AlphaFoldDB" id="G0MH03"/>
<evidence type="ECO:0000313" key="2">
    <source>
        <dbReference type="Proteomes" id="UP000008068"/>
    </source>
</evidence>
<keyword evidence="2" id="KW-1185">Reference proteome</keyword>
<protein>
    <submittedName>
        <fullName evidence="1">Uncharacterized protein</fullName>
    </submittedName>
</protein>
<dbReference type="HOGENOM" id="CLU_1887573_0_0_1"/>
<gene>
    <name evidence="1" type="ORF">CAEBREN_06389</name>
</gene>
<dbReference type="Proteomes" id="UP000008068">
    <property type="component" value="Unassembled WGS sequence"/>
</dbReference>
<dbReference type="EMBL" id="GL379794">
    <property type="protein sequence ID" value="EGT57853.1"/>
    <property type="molecule type" value="Genomic_DNA"/>
</dbReference>
<name>G0MH03_CAEBE</name>
<evidence type="ECO:0000313" key="1">
    <source>
        <dbReference type="EMBL" id="EGT57853.1"/>
    </source>
</evidence>
<organism evidence="2">
    <name type="scientific">Caenorhabditis brenneri</name>
    <name type="common">Nematode worm</name>
    <dbReference type="NCBI Taxonomy" id="135651"/>
    <lineage>
        <taxon>Eukaryota</taxon>
        <taxon>Metazoa</taxon>
        <taxon>Ecdysozoa</taxon>
        <taxon>Nematoda</taxon>
        <taxon>Chromadorea</taxon>
        <taxon>Rhabditida</taxon>
        <taxon>Rhabditina</taxon>
        <taxon>Rhabditomorpha</taxon>
        <taxon>Rhabditoidea</taxon>
        <taxon>Rhabditidae</taxon>
        <taxon>Peloderinae</taxon>
        <taxon>Caenorhabditis</taxon>
    </lineage>
</organism>
<reference evidence="2" key="1">
    <citation type="submission" date="2011-07" db="EMBL/GenBank/DDBJ databases">
        <authorList>
            <consortium name="Caenorhabditis brenneri Sequencing and Analysis Consortium"/>
            <person name="Wilson R.K."/>
        </authorList>
    </citation>
    <scope>NUCLEOTIDE SEQUENCE [LARGE SCALE GENOMIC DNA]</scope>
    <source>
        <strain evidence="2">PB2801</strain>
    </source>
</reference>
<sequence length="135" mass="15484">MKCPGYRTIPTLSSRNHNSFRNICISNNQEPLSYPVFYLIRIANVTDCLVGNLKHTESMIKNWSSLEIYVQWANFVGDDKIEVSGEFSSSGKQITGRFVFEKKQKNKQGTGYQNTLENDHPIMLEESGWLAIYLI</sequence>
<accession>G0MH03</accession>